<accession>A0ABT8D2D9</accession>
<evidence type="ECO:0000256" key="2">
    <source>
        <dbReference type="ARBA" id="ARBA00012438"/>
    </source>
</evidence>
<dbReference type="SUPFAM" id="SSF47384">
    <property type="entry name" value="Homodimeric domain of signal transducing histidine kinase"/>
    <property type="match status" value="1"/>
</dbReference>
<dbReference type="CDD" id="cd00082">
    <property type="entry name" value="HisKA"/>
    <property type="match status" value="1"/>
</dbReference>
<name>A0ABT8D2D9_9FLAO</name>
<dbReference type="SUPFAM" id="SSF55874">
    <property type="entry name" value="ATPase domain of HSP90 chaperone/DNA topoisomerase II/histidine kinase"/>
    <property type="match status" value="1"/>
</dbReference>
<dbReference type="InterPro" id="IPR003594">
    <property type="entry name" value="HATPase_dom"/>
</dbReference>
<evidence type="ECO:0000313" key="8">
    <source>
        <dbReference type="Proteomes" id="UP001242368"/>
    </source>
</evidence>
<dbReference type="SMART" id="SM00387">
    <property type="entry name" value="HATPase_c"/>
    <property type="match status" value="1"/>
</dbReference>
<comment type="catalytic activity">
    <reaction evidence="1">
        <text>ATP + protein L-histidine = ADP + protein N-phospho-L-histidine.</text>
        <dbReference type="EC" id="2.7.13.3"/>
    </reaction>
</comment>
<organism evidence="7 8">
    <name type="scientific">Paenimyroides ceti</name>
    <dbReference type="NCBI Taxonomy" id="395087"/>
    <lineage>
        <taxon>Bacteria</taxon>
        <taxon>Pseudomonadati</taxon>
        <taxon>Bacteroidota</taxon>
        <taxon>Flavobacteriia</taxon>
        <taxon>Flavobacteriales</taxon>
        <taxon>Flavobacteriaceae</taxon>
        <taxon>Paenimyroides</taxon>
    </lineage>
</organism>
<dbReference type="CDD" id="cd00075">
    <property type="entry name" value="HATPase"/>
    <property type="match status" value="1"/>
</dbReference>
<keyword evidence="4" id="KW-0812">Transmembrane</keyword>
<dbReference type="Gene3D" id="1.10.287.130">
    <property type="match status" value="1"/>
</dbReference>
<dbReference type="InterPro" id="IPR036890">
    <property type="entry name" value="HATPase_C_sf"/>
</dbReference>
<reference evidence="7" key="3">
    <citation type="submission" date="2023-06" db="EMBL/GenBank/DDBJ databases">
        <authorList>
            <person name="Lucena T."/>
            <person name="Sun Q."/>
        </authorList>
    </citation>
    <scope>NUCLEOTIDE SEQUENCE</scope>
    <source>
        <strain evidence="7">CECT 7184</strain>
    </source>
</reference>
<keyword evidence="7" id="KW-0808">Transferase</keyword>
<evidence type="ECO:0000256" key="4">
    <source>
        <dbReference type="SAM" id="Phobius"/>
    </source>
</evidence>
<dbReference type="PANTHER" id="PTHR43547">
    <property type="entry name" value="TWO-COMPONENT HISTIDINE KINASE"/>
    <property type="match status" value="1"/>
</dbReference>
<proteinExistence type="predicted"/>
<dbReference type="EMBL" id="JAUFQU010000001">
    <property type="protein sequence ID" value="MDN3707834.1"/>
    <property type="molecule type" value="Genomic_DNA"/>
</dbReference>
<dbReference type="InterPro" id="IPR036097">
    <property type="entry name" value="HisK_dim/P_sf"/>
</dbReference>
<dbReference type="EMBL" id="JAUFQU010000037">
    <property type="protein sequence ID" value="MDN3709477.1"/>
    <property type="molecule type" value="Genomic_DNA"/>
</dbReference>
<keyword evidence="8" id="KW-1185">Reference proteome</keyword>
<dbReference type="Proteomes" id="UP001242368">
    <property type="component" value="Unassembled WGS sequence"/>
</dbReference>
<dbReference type="Pfam" id="PF02518">
    <property type="entry name" value="HATPase_c"/>
    <property type="match status" value="1"/>
</dbReference>
<reference evidence="7" key="1">
    <citation type="journal article" date="2014" name="Int. J. Syst. Evol. Microbiol.">
        <title>Complete genome of a new Firmicutes species belonging to the dominant human colonic microbiota ('Ruminococcus bicirculans') reveals two chromosomes and a selective capacity to utilize plant glucans.</title>
        <authorList>
            <consortium name="NISC Comparative Sequencing Program"/>
            <person name="Wegmann U."/>
            <person name="Louis P."/>
            <person name="Goesmann A."/>
            <person name="Henrissat B."/>
            <person name="Duncan S.H."/>
            <person name="Flint H.J."/>
        </authorList>
    </citation>
    <scope>NUCLEOTIDE SEQUENCE</scope>
    <source>
        <strain evidence="7">CECT 7184</strain>
    </source>
</reference>
<protein>
    <recommendedName>
        <fullName evidence="2">histidine kinase</fullName>
        <ecNumber evidence="2">2.7.13.3</ecNumber>
    </recommendedName>
</protein>
<feature type="domain" description="Histidine kinase" evidence="5">
    <location>
        <begin position="241"/>
        <end position="454"/>
    </location>
</feature>
<dbReference type="InterPro" id="IPR005467">
    <property type="entry name" value="His_kinase_dom"/>
</dbReference>
<keyword evidence="4" id="KW-0472">Membrane</keyword>
<keyword evidence="7" id="KW-0418">Kinase</keyword>
<dbReference type="PANTHER" id="PTHR43547:SF2">
    <property type="entry name" value="HYBRID SIGNAL TRANSDUCTION HISTIDINE KINASE C"/>
    <property type="match status" value="1"/>
</dbReference>
<sequence length="454" mass="51962">MKRKIAFLIVGCIFTVVALAAIQGYFIYNTYALKEKEINAEVKKQLFELEDTPEYTALDDEWMEKAAGFLKDYKDKTINREVYKKLITQTADSLSAVLHQFMQTQEIYQKYKIGYAIYMTSATVTQNGKTDTIFNGKIRTLGNTVKSKNEISFASGKWQTSSIKREELSNKKSLEDYSLEIRTQRYYSIENWEKIVMGKMIGLLLFSLLLLSFVVGLFYLSIKNLITEKKISSVKTDFINNITHEFQTPLATIDIAIKTLQQKEKQLSPEHHQNTLSIIKRQNERLQKLFIQITEASFASEIVAFKQEKTVMSNEIDAIIYDFQISKPNITIHHIASAENILLKMDHFHLNTIIVNLLDNAVKYGARHIETTLTISENHFTFSIKDDGRGISEKHHKLIFEKFYRIEKGNIHTTKGLGLGLFYVKQLIIAYGGSITVKSEAGKGALFSISIPLL</sequence>
<evidence type="ECO:0000256" key="3">
    <source>
        <dbReference type="ARBA" id="ARBA00022553"/>
    </source>
</evidence>
<dbReference type="InterPro" id="IPR004358">
    <property type="entry name" value="Sig_transdc_His_kin-like_C"/>
</dbReference>
<dbReference type="EC" id="2.7.13.3" evidence="2"/>
<keyword evidence="4" id="KW-1133">Transmembrane helix</keyword>
<gene>
    <name evidence="6" type="ORF">QW060_11995</name>
    <name evidence="7" type="ORF">QW060_21000</name>
</gene>
<dbReference type="PROSITE" id="PS50109">
    <property type="entry name" value="HIS_KIN"/>
    <property type="match status" value="1"/>
</dbReference>
<comment type="caution">
    <text evidence="7">The sequence shown here is derived from an EMBL/GenBank/DDBJ whole genome shotgun (WGS) entry which is preliminary data.</text>
</comment>
<evidence type="ECO:0000259" key="5">
    <source>
        <dbReference type="PROSITE" id="PS50109"/>
    </source>
</evidence>
<dbReference type="RefSeq" id="WP_290363786.1">
    <property type="nucleotide sequence ID" value="NZ_JAUFQU010000001.1"/>
</dbReference>
<dbReference type="SMART" id="SM00388">
    <property type="entry name" value="HisKA"/>
    <property type="match status" value="1"/>
</dbReference>
<dbReference type="PRINTS" id="PR00344">
    <property type="entry name" value="BCTRLSENSOR"/>
</dbReference>
<keyword evidence="3" id="KW-0597">Phosphoprotein</keyword>
<reference evidence="8" key="2">
    <citation type="journal article" date="2019" name="Int. J. Syst. Evol. Microbiol.">
        <title>The Global Catalogue of Microorganisms (GCM) 10K type strain sequencing project: providing services to taxonomists for standard genome sequencing and annotation.</title>
        <authorList>
            <consortium name="The Broad Institute Genomics Platform"/>
            <consortium name="The Broad Institute Genome Sequencing Center for Infectious Disease"/>
            <person name="Wu L."/>
            <person name="Ma J."/>
        </authorList>
    </citation>
    <scope>NUCLEOTIDE SEQUENCE [LARGE SCALE GENOMIC DNA]</scope>
    <source>
        <strain evidence="8">CECT 7184</strain>
    </source>
</reference>
<dbReference type="Gene3D" id="3.30.565.10">
    <property type="entry name" value="Histidine kinase-like ATPase, C-terminal domain"/>
    <property type="match status" value="1"/>
</dbReference>
<dbReference type="InterPro" id="IPR003661">
    <property type="entry name" value="HisK_dim/P_dom"/>
</dbReference>
<feature type="transmembrane region" description="Helical" evidence="4">
    <location>
        <begin position="200"/>
        <end position="220"/>
    </location>
</feature>
<evidence type="ECO:0000313" key="6">
    <source>
        <dbReference type="EMBL" id="MDN3707834.1"/>
    </source>
</evidence>
<evidence type="ECO:0000256" key="1">
    <source>
        <dbReference type="ARBA" id="ARBA00000085"/>
    </source>
</evidence>
<dbReference type="Pfam" id="PF00512">
    <property type="entry name" value="HisKA"/>
    <property type="match status" value="1"/>
</dbReference>
<evidence type="ECO:0000313" key="7">
    <source>
        <dbReference type="EMBL" id="MDN3709477.1"/>
    </source>
</evidence>
<dbReference type="GO" id="GO:0016301">
    <property type="term" value="F:kinase activity"/>
    <property type="evidence" value="ECO:0007669"/>
    <property type="project" value="UniProtKB-KW"/>
</dbReference>